<feature type="chain" id="PRO_5008901054" description="non-specific serine/threonine protein kinase" evidence="9">
    <location>
        <begin position="33"/>
        <end position="578"/>
    </location>
</feature>
<sequence length="578" mass="63082">MSAAKPPPSSLRALCLGLALLQLLVVVGLSQAQTPAPAPLPGTTQPTTDPAEARALNAIFSRWGLSASGWNLSGELCSGTATDTSDFDNDLLYNPTIKCDCSFDSGATCRITKLKIYALNVVGPFPQELQTLTQLNNLKLSQNYLTGPLPAFIGNLTSMQYLTVGINALSGTLPKELGNLQKLVSLGLASNNFNGSLPPELGNLTSLEQLYIDSAGLSGEIPSTFSKLEKLHTLWASDNDFTGRIPDFIGTLTSLTVLRFQGNSFQGPIPSSLANLTLMSDLRIGDILNQSSTLDFIQNMNSLTNLVIRNSKISDNIPSSFGQYTKLQLLDLSFNNLTGQLPESLFNLSSLQFLFLGNNSLSGSLPTQKSTSIQNIDLSYNQLSGGFPTWVSEQNLRLNLVANNFVLDDSNNSVTSSGLHCLQRNIPCNRDYPIYSSFGINCGGSKSITASDGTVYEIDDQNVTTASYYLTDTRKWGVSSIGRFMDSQSPSYTWSVSNQFPNTLDTELFQTARLSPSSLRYYGLGLENGNYTIKLQFAETAFPNSTTWQSVGRRIFNIYIQVSILDFFKKNYLVFFRV</sequence>
<dbReference type="EMBL" id="GDJX01001217">
    <property type="protein sequence ID" value="JAT66719.1"/>
    <property type="molecule type" value="Transcribed_RNA"/>
</dbReference>
<keyword evidence="12" id="KW-0418">Kinase</keyword>
<dbReference type="InterPro" id="IPR001611">
    <property type="entry name" value="Leu-rich_rpt"/>
</dbReference>
<feature type="domain" description="Malectin" evidence="10">
    <location>
        <begin position="438"/>
        <end position="562"/>
    </location>
</feature>
<dbReference type="EC" id="2.7.11.1" evidence="1"/>
<evidence type="ECO:0000256" key="8">
    <source>
        <dbReference type="ARBA" id="ARBA00023180"/>
    </source>
</evidence>
<evidence type="ECO:0000256" key="6">
    <source>
        <dbReference type="ARBA" id="ARBA00022741"/>
    </source>
</evidence>
<proteinExistence type="predicted"/>
<feature type="domain" description="Disease resistance R13L4/SHOC-2-like LRR" evidence="11">
    <location>
        <begin position="175"/>
        <end position="284"/>
    </location>
</feature>
<dbReference type="InterPro" id="IPR032675">
    <property type="entry name" value="LRR_dom_sf"/>
</dbReference>
<evidence type="ECO:0000256" key="2">
    <source>
        <dbReference type="ARBA" id="ARBA00022553"/>
    </source>
</evidence>
<keyword evidence="5" id="KW-0677">Repeat</keyword>
<accession>A0A1D1ZIT1</accession>
<evidence type="ECO:0000313" key="12">
    <source>
        <dbReference type="EMBL" id="JAT66719.1"/>
    </source>
</evidence>
<dbReference type="PANTHER" id="PTHR48006">
    <property type="entry name" value="LEUCINE-RICH REPEAT-CONTAINING PROTEIN DDB_G0281931-RELATED"/>
    <property type="match status" value="1"/>
</dbReference>
<protein>
    <recommendedName>
        <fullName evidence="1">non-specific serine/threonine protein kinase</fullName>
        <ecNumber evidence="1">2.7.11.1</ecNumber>
    </recommendedName>
</protein>
<evidence type="ECO:0000256" key="3">
    <source>
        <dbReference type="ARBA" id="ARBA00022679"/>
    </source>
</evidence>
<dbReference type="FunFam" id="3.80.10.10:FF:000497">
    <property type="entry name" value="Leucine-rich repeat transmembrane protein kinase"/>
    <property type="match status" value="1"/>
</dbReference>
<feature type="signal peptide" evidence="9">
    <location>
        <begin position="1"/>
        <end position="32"/>
    </location>
</feature>
<dbReference type="Gene3D" id="2.60.120.430">
    <property type="entry name" value="Galactose-binding lectin"/>
    <property type="match status" value="1"/>
</dbReference>
<keyword evidence="4 9" id="KW-0732">Signal</keyword>
<keyword evidence="3" id="KW-0808">Transferase</keyword>
<gene>
    <name evidence="12" type="primary">At1g56130_3</name>
    <name evidence="12" type="ORF">g.125025</name>
</gene>
<dbReference type="GO" id="GO:0004674">
    <property type="term" value="F:protein serine/threonine kinase activity"/>
    <property type="evidence" value="ECO:0007669"/>
    <property type="project" value="UniProtKB-EC"/>
</dbReference>
<dbReference type="Pfam" id="PF13855">
    <property type="entry name" value="LRR_8"/>
    <property type="match status" value="1"/>
</dbReference>
<dbReference type="GO" id="GO:0005524">
    <property type="term" value="F:ATP binding"/>
    <property type="evidence" value="ECO:0007669"/>
    <property type="project" value="UniProtKB-KW"/>
</dbReference>
<dbReference type="PANTHER" id="PTHR48006:SF34">
    <property type="entry name" value="OS08G0203700 PROTEIN"/>
    <property type="match status" value="1"/>
</dbReference>
<dbReference type="InterPro" id="IPR051824">
    <property type="entry name" value="LRR_Rcpt-Like_S/T_Kinase"/>
</dbReference>
<evidence type="ECO:0000256" key="9">
    <source>
        <dbReference type="SAM" id="SignalP"/>
    </source>
</evidence>
<dbReference type="AlphaFoldDB" id="A0A1D1ZIT1"/>
<dbReference type="Pfam" id="PF11721">
    <property type="entry name" value="Malectin"/>
    <property type="match status" value="1"/>
</dbReference>
<keyword evidence="8" id="KW-0325">Glycoprotein</keyword>
<evidence type="ECO:0000259" key="10">
    <source>
        <dbReference type="Pfam" id="PF11721"/>
    </source>
</evidence>
<keyword evidence="2" id="KW-0597">Phosphoprotein</keyword>
<evidence type="ECO:0000256" key="1">
    <source>
        <dbReference type="ARBA" id="ARBA00012513"/>
    </source>
</evidence>
<evidence type="ECO:0000259" key="11">
    <source>
        <dbReference type="Pfam" id="PF23598"/>
    </source>
</evidence>
<keyword evidence="7" id="KW-0067">ATP-binding</keyword>
<dbReference type="Gene3D" id="3.80.10.10">
    <property type="entry name" value="Ribonuclease Inhibitor"/>
    <property type="match status" value="3"/>
</dbReference>
<organism evidence="12">
    <name type="scientific">Anthurium amnicola</name>
    <dbReference type="NCBI Taxonomy" id="1678845"/>
    <lineage>
        <taxon>Eukaryota</taxon>
        <taxon>Viridiplantae</taxon>
        <taxon>Streptophyta</taxon>
        <taxon>Embryophyta</taxon>
        <taxon>Tracheophyta</taxon>
        <taxon>Spermatophyta</taxon>
        <taxon>Magnoliopsida</taxon>
        <taxon>Liliopsida</taxon>
        <taxon>Araceae</taxon>
        <taxon>Pothoideae</taxon>
        <taxon>Potheae</taxon>
        <taxon>Anthurium</taxon>
    </lineage>
</organism>
<name>A0A1D1ZIT1_9ARAE</name>
<keyword evidence="6" id="KW-0547">Nucleotide-binding</keyword>
<dbReference type="Pfam" id="PF00560">
    <property type="entry name" value="LRR_1"/>
    <property type="match status" value="1"/>
</dbReference>
<reference evidence="12" key="1">
    <citation type="submission" date="2015-07" db="EMBL/GenBank/DDBJ databases">
        <title>Transcriptome Assembly of Anthurium amnicola.</title>
        <authorList>
            <person name="Suzuki J."/>
        </authorList>
    </citation>
    <scope>NUCLEOTIDE SEQUENCE</scope>
</reference>
<dbReference type="FunFam" id="3.80.10.10:FF:000298">
    <property type="entry name" value="Putative LRR receptor-like serine/threonine-protein kinase"/>
    <property type="match status" value="1"/>
</dbReference>
<dbReference type="GO" id="GO:0005886">
    <property type="term" value="C:plasma membrane"/>
    <property type="evidence" value="ECO:0007669"/>
    <property type="project" value="TreeGrafter"/>
</dbReference>
<dbReference type="InterPro" id="IPR055414">
    <property type="entry name" value="LRR_R13L4/SHOC2-like"/>
</dbReference>
<evidence type="ECO:0000256" key="7">
    <source>
        <dbReference type="ARBA" id="ARBA00022840"/>
    </source>
</evidence>
<keyword evidence="12" id="KW-0675">Receptor</keyword>
<dbReference type="SUPFAM" id="SSF52058">
    <property type="entry name" value="L domain-like"/>
    <property type="match status" value="1"/>
</dbReference>
<evidence type="ECO:0000256" key="5">
    <source>
        <dbReference type="ARBA" id="ARBA00022737"/>
    </source>
</evidence>
<dbReference type="Pfam" id="PF23598">
    <property type="entry name" value="LRR_14"/>
    <property type="match status" value="1"/>
</dbReference>
<evidence type="ECO:0000256" key="4">
    <source>
        <dbReference type="ARBA" id="ARBA00022729"/>
    </source>
</evidence>
<dbReference type="InterPro" id="IPR021720">
    <property type="entry name" value="Malectin_dom"/>
</dbReference>